<dbReference type="SUPFAM" id="SSF46929">
    <property type="entry name" value="DNA helicase RuvA subunit, C-terminal domain"/>
    <property type="match status" value="1"/>
</dbReference>
<dbReference type="NCBIfam" id="TIGR00084">
    <property type="entry name" value="ruvA"/>
    <property type="match status" value="1"/>
</dbReference>
<keyword evidence="4 6" id="KW-0233">DNA recombination</keyword>
<organism evidence="9">
    <name type="scientific">Rhodothermus marinus</name>
    <name type="common">Rhodothermus obamensis</name>
    <dbReference type="NCBI Taxonomy" id="29549"/>
    <lineage>
        <taxon>Bacteria</taxon>
        <taxon>Pseudomonadati</taxon>
        <taxon>Rhodothermota</taxon>
        <taxon>Rhodothermia</taxon>
        <taxon>Rhodothermales</taxon>
        <taxon>Rhodothermaceae</taxon>
        <taxon>Rhodothermus</taxon>
    </lineage>
</organism>
<evidence type="ECO:0000256" key="4">
    <source>
        <dbReference type="ARBA" id="ARBA00023172"/>
    </source>
</evidence>
<comment type="caution">
    <text evidence="9">The sequence shown here is derived from an EMBL/GenBank/DDBJ whole genome shotgun (WGS) entry which is preliminary data.</text>
</comment>
<dbReference type="GO" id="GO:0006310">
    <property type="term" value="P:DNA recombination"/>
    <property type="evidence" value="ECO:0007669"/>
    <property type="project" value="UniProtKB-UniRule"/>
</dbReference>
<evidence type="ECO:0000256" key="1">
    <source>
        <dbReference type="ARBA" id="ARBA00022490"/>
    </source>
</evidence>
<evidence type="ECO:0000313" key="9">
    <source>
        <dbReference type="EMBL" id="HER95587.1"/>
    </source>
</evidence>
<feature type="domain" description="DNA helicase Holliday junction RuvA type" evidence="7">
    <location>
        <begin position="1"/>
        <end position="62"/>
    </location>
</feature>
<dbReference type="Pfam" id="PF07499">
    <property type="entry name" value="RuvA_C"/>
    <property type="match status" value="1"/>
</dbReference>
<keyword evidence="1 6" id="KW-0963">Cytoplasm</keyword>
<comment type="domain">
    <text evidence="6">Has three domains with a flexible linker between the domains II and III and assumes an 'L' shape. Domain III is highly mobile and contacts RuvB.</text>
</comment>
<reference evidence="9" key="1">
    <citation type="journal article" date="2020" name="mSystems">
        <title>Genome- and Community-Level Interaction Insights into Carbon Utilization and Element Cycling Functions of Hydrothermarchaeota in Hydrothermal Sediment.</title>
        <authorList>
            <person name="Zhou Z."/>
            <person name="Liu Y."/>
            <person name="Xu W."/>
            <person name="Pan J."/>
            <person name="Luo Z.H."/>
            <person name="Li M."/>
        </authorList>
    </citation>
    <scope>NUCLEOTIDE SEQUENCE [LARGE SCALE GENOMIC DNA]</scope>
    <source>
        <strain evidence="9">SpSt-143</strain>
    </source>
</reference>
<dbReference type="GO" id="GO:0009378">
    <property type="term" value="F:four-way junction helicase activity"/>
    <property type="evidence" value="ECO:0007669"/>
    <property type="project" value="InterPro"/>
</dbReference>
<dbReference type="GO" id="GO:0005524">
    <property type="term" value="F:ATP binding"/>
    <property type="evidence" value="ECO:0007669"/>
    <property type="project" value="InterPro"/>
</dbReference>
<dbReference type="Gene3D" id="1.10.150.20">
    <property type="entry name" value="5' to 3' exonuclease, C-terminal subdomain"/>
    <property type="match status" value="1"/>
</dbReference>
<evidence type="ECO:0000256" key="5">
    <source>
        <dbReference type="ARBA" id="ARBA00023204"/>
    </source>
</evidence>
<dbReference type="HAMAP" id="MF_00031">
    <property type="entry name" value="DNA_HJ_migration_RuvA"/>
    <property type="match status" value="1"/>
</dbReference>
<dbReference type="Gene3D" id="1.10.8.10">
    <property type="entry name" value="DNA helicase RuvA subunit, C-terminal domain"/>
    <property type="match status" value="1"/>
</dbReference>
<evidence type="ECO:0000256" key="6">
    <source>
        <dbReference type="HAMAP-Rule" id="MF_00031"/>
    </source>
</evidence>
<keyword evidence="3 6" id="KW-0238">DNA-binding</keyword>
<evidence type="ECO:0000259" key="7">
    <source>
        <dbReference type="Pfam" id="PF01330"/>
    </source>
</evidence>
<dbReference type="GO" id="GO:0000400">
    <property type="term" value="F:four-way junction DNA binding"/>
    <property type="evidence" value="ECO:0007669"/>
    <property type="project" value="UniProtKB-UniRule"/>
</dbReference>
<dbReference type="InterPro" id="IPR012340">
    <property type="entry name" value="NA-bd_OB-fold"/>
</dbReference>
<dbReference type="EMBL" id="DSGB01000004">
    <property type="protein sequence ID" value="HER95587.1"/>
    <property type="molecule type" value="Genomic_DNA"/>
</dbReference>
<protein>
    <recommendedName>
        <fullName evidence="6">Holliday junction branch migration complex subunit RuvA</fullName>
    </recommendedName>
</protein>
<gene>
    <name evidence="6 9" type="primary">ruvA</name>
    <name evidence="9" type="ORF">ENO59_03595</name>
</gene>
<keyword evidence="2 6" id="KW-0227">DNA damage</keyword>
<evidence type="ECO:0000256" key="3">
    <source>
        <dbReference type="ARBA" id="ARBA00023125"/>
    </source>
</evidence>
<comment type="function">
    <text evidence="6">The RuvA-RuvB-RuvC complex processes Holliday junction (HJ) DNA during genetic recombination and DNA repair, while the RuvA-RuvB complex plays an important role in the rescue of blocked DNA replication forks via replication fork reversal (RFR). RuvA specifically binds to HJ cruciform DNA, conferring on it an open structure. The RuvB hexamer acts as an ATP-dependent pump, pulling dsDNA into and through the RuvAB complex. HJ branch migration allows RuvC to scan DNA until it finds its consensus sequence, where it cleaves and resolves the cruciform DNA.</text>
</comment>
<keyword evidence="5 6" id="KW-0234">DNA repair</keyword>
<dbReference type="GO" id="GO:0009379">
    <property type="term" value="C:Holliday junction helicase complex"/>
    <property type="evidence" value="ECO:0007669"/>
    <property type="project" value="InterPro"/>
</dbReference>
<dbReference type="GO" id="GO:0006281">
    <property type="term" value="P:DNA repair"/>
    <property type="evidence" value="ECO:0007669"/>
    <property type="project" value="UniProtKB-UniRule"/>
</dbReference>
<dbReference type="InterPro" id="IPR036267">
    <property type="entry name" value="RuvA_C_sf"/>
</dbReference>
<dbReference type="InterPro" id="IPR000085">
    <property type="entry name" value="RuvA"/>
</dbReference>
<feature type="region of interest" description="Domain III" evidence="6">
    <location>
        <begin position="148"/>
        <end position="200"/>
    </location>
</feature>
<dbReference type="SUPFAM" id="SSF47781">
    <property type="entry name" value="RuvA domain 2-like"/>
    <property type="match status" value="1"/>
</dbReference>
<comment type="similarity">
    <text evidence="6">Belongs to the RuvA family.</text>
</comment>
<dbReference type="GO" id="GO:0048476">
    <property type="term" value="C:Holliday junction resolvase complex"/>
    <property type="evidence" value="ECO:0007669"/>
    <property type="project" value="UniProtKB-UniRule"/>
</dbReference>
<dbReference type="SUPFAM" id="SSF50249">
    <property type="entry name" value="Nucleic acid-binding proteins"/>
    <property type="match status" value="1"/>
</dbReference>
<sequence length="200" mass="21605">MIAYISGKLATKKLTEVVVDVQGIGYRLLIPTSTYEVLPEVGAQVHLLTHLYLREDAVMLFGFATEAERALFEVMLSVTGVGPRLALAALSTFPPAQLREAILAGDKQALTRIPSVGPRTAERLIVELRDRLALLDVAELAPVGADDVRTQARADALAALEALGLPRAAAERSLRKVLREHPGLQSAEELIRLALREQGA</sequence>
<dbReference type="InterPro" id="IPR013849">
    <property type="entry name" value="DNA_helicase_Holl-junc_RuvA_I"/>
</dbReference>
<dbReference type="InterPro" id="IPR010994">
    <property type="entry name" value="RuvA_2-like"/>
</dbReference>
<dbReference type="AlphaFoldDB" id="A0A7V2F603"/>
<accession>A0A7V2F603</accession>
<dbReference type="GO" id="GO:0005737">
    <property type="term" value="C:cytoplasm"/>
    <property type="evidence" value="ECO:0007669"/>
    <property type="project" value="UniProtKB-SubCell"/>
</dbReference>
<evidence type="ECO:0000256" key="2">
    <source>
        <dbReference type="ARBA" id="ARBA00022763"/>
    </source>
</evidence>
<proteinExistence type="inferred from homology"/>
<dbReference type="Pfam" id="PF01330">
    <property type="entry name" value="RuvA_N"/>
    <property type="match status" value="1"/>
</dbReference>
<comment type="subcellular location">
    <subcellularLocation>
        <location evidence="6">Cytoplasm</location>
    </subcellularLocation>
</comment>
<dbReference type="Gene3D" id="2.40.50.140">
    <property type="entry name" value="Nucleic acid-binding proteins"/>
    <property type="match status" value="1"/>
</dbReference>
<evidence type="ECO:0000259" key="8">
    <source>
        <dbReference type="Pfam" id="PF07499"/>
    </source>
</evidence>
<comment type="caution">
    <text evidence="6">Lacks conserved residue(s) required for the propagation of feature annotation.</text>
</comment>
<comment type="subunit">
    <text evidence="6">Homotetramer. Forms an RuvA(8)-RuvB(12)-Holliday junction (HJ) complex. HJ DNA is sandwiched between 2 RuvA tetramers; dsDNA enters through RuvA and exits via RuvB. An RuvB hexamer assembles on each DNA strand where it exits the tetramer. Each RuvB hexamer is contacted by two RuvA subunits (via domain III) on 2 adjacent RuvB subunits; this complex drives branch migration. In the full resolvosome a probable DNA-RuvA(4)-RuvB(12)-RuvC(2) complex forms which resolves the HJ.</text>
</comment>
<feature type="region of interest" description="Domain I" evidence="6">
    <location>
        <begin position="1"/>
        <end position="64"/>
    </location>
</feature>
<dbReference type="Pfam" id="PF14520">
    <property type="entry name" value="HHH_5"/>
    <property type="match status" value="1"/>
</dbReference>
<feature type="domain" description="Holliday junction DNA helicase RuvA C-terminal" evidence="8">
    <location>
        <begin position="152"/>
        <end position="196"/>
    </location>
</feature>
<dbReference type="InterPro" id="IPR011114">
    <property type="entry name" value="RuvA_C"/>
</dbReference>
<name>A0A7V2F603_RHOMR</name>